<name>A0AAN8P014_POLSC</name>
<dbReference type="GO" id="GO:0016491">
    <property type="term" value="F:oxidoreductase activity"/>
    <property type="evidence" value="ECO:0007669"/>
    <property type="project" value="UniProtKB-KW"/>
</dbReference>
<comment type="caution">
    <text evidence="5">The sequence shown here is derived from an EMBL/GenBank/DDBJ whole genome shotgun (WGS) entry which is preliminary data.</text>
</comment>
<dbReference type="Pfam" id="PF01266">
    <property type="entry name" value="DAO"/>
    <property type="match status" value="1"/>
</dbReference>
<organism evidence="5 6">
    <name type="scientific">Polyplax serrata</name>
    <name type="common">Common mouse louse</name>
    <dbReference type="NCBI Taxonomy" id="468196"/>
    <lineage>
        <taxon>Eukaryota</taxon>
        <taxon>Metazoa</taxon>
        <taxon>Ecdysozoa</taxon>
        <taxon>Arthropoda</taxon>
        <taxon>Hexapoda</taxon>
        <taxon>Insecta</taxon>
        <taxon>Pterygota</taxon>
        <taxon>Neoptera</taxon>
        <taxon>Paraneoptera</taxon>
        <taxon>Psocodea</taxon>
        <taxon>Troctomorpha</taxon>
        <taxon>Phthiraptera</taxon>
        <taxon>Anoplura</taxon>
        <taxon>Polyplacidae</taxon>
        <taxon>Polyplax</taxon>
    </lineage>
</organism>
<dbReference type="PANTHER" id="PTHR13847:SF287">
    <property type="entry name" value="FAD-DEPENDENT OXIDOREDUCTASE DOMAIN-CONTAINING PROTEIN 1"/>
    <property type="match status" value="1"/>
</dbReference>
<keyword evidence="1" id="KW-0560">Oxidoreductase</keyword>
<evidence type="ECO:0000313" key="5">
    <source>
        <dbReference type="EMBL" id="KAK6636528.1"/>
    </source>
</evidence>
<dbReference type="InterPro" id="IPR006076">
    <property type="entry name" value="FAD-dep_OxRdtase"/>
</dbReference>
<dbReference type="PANTHER" id="PTHR13847">
    <property type="entry name" value="SARCOSINE DEHYDROGENASE-RELATED"/>
    <property type="match status" value="1"/>
</dbReference>
<evidence type="ECO:0000256" key="3">
    <source>
        <dbReference type="ARBA" id="ARBA00046185"/>
    </source>
</evidence>
<gene>
    <name evidence="5" type="ORF">RUM43_010190</name>
</gene>
<sequence>MINYFKSVKQFMTLPQVQCSLLQTTYKNYQYILASRKLSLSAYSNCKNSKISHGSDLQQQSSKNESEAVIKKNEDVVMTEKEIIECLKQEDSIYPYKTENEKVKQILKNDLIYTRNEIVQKLTGIKLGQCAPQLVPKETDCLIIGGGIVGLSIAYAIRSEFPYGMNVAVIDKNEFAPTTCTLASGTVIQQNFSEEIEIQMANYCVEFLRTFSRHTMMAQKDIFKVPFDPLGSLVLADEECGENVLNNFDWHKKYSIPSEYLKPDDIKKMFPWLKADDALFGILNNRNSGLINPNEVLTCMKCKLINLGVHFINGEVLDYGANNNRIRRVVYKSLDNTYNSIDFNKCFIAGGTESLKLIDIINNMEDVLIKMRFPLEEKMIYEYCFYNPNGPGLNTPIVVNTDGVYFRREGLSGLYIVGVPSVPANNDKENGIYEIFDSKVKPFLSTRFDCFKDLELRNGWVQKYTTNKANDIGIIGPHPTREELFFAIGFTKCGFLFGPAVGRGLMEYIIYDNYLTIDFRLYHPENLYLRQHLEAEGKLRLKQIENSDRQYLSE</sequence>
<accession>A0AAN8P014</accession>
<dbReference type="AlphaFoldDB" id="A0AAN8P014"/>
<dbReference type="Gene3D" id="3.50.50.60">
    <property type="entry name" value="FAD/NAD(P)-binding domain"/>
    <property type="match status" value="1"/>
</dbReference>
<dbReference type="EMBL" id="JAWJWE010000004">
    <property type="protein sequence ID" value="KAK6636528.1"/>
    <property type="molecule type" value="Genomic_DNA"/>
</dbReference>
<dbReference type="GO" id="GO:0032981">
    <property type="term" value="P:mitochondrial respiratory chain complex I assembly"/>
    <property type="evidence" value="ECO:0007669"/>
    <property type="project" value="TreeGrafter"/>
</dbReference>
<dbReference type="Proteomes" id="UP001372834">
    <property type="component" value="Unassembled WGS sequence"/>
</dbReference>
<evidence type="ECO:0000256" key="2">
    <source>
        <dbReference type="ARBA" id="ARBA00039785"/>
    </source>
</evidence>
<feature type="domain" description="FAD dependent oxidoreductase" evidence="4">
    <location>
        <begin position="140"/>
        <end position="505"/>
    </location>
</feature>
<dbReference type="Gene3D" id="3.30.9.10">
    <property type="entry name" value="D-Amino Acid Oxidase, subunit A, domain 2"/>
    <property type="match status" value="1"/>
</dbReference>
<proteinExistence type="predicted"/>
<comment type="function">
    <text evidence="3">Required for the assembly of the mitochondrial membrane respiratory chain NADH dehydrogenase (Complex I). Involved in mid-late stages of complex I assembly.</text>
</comment>
<evidence type="ECO:0000313" key="6">
    <source>
        <dbReference type="Proteomes" id="UP001372834"/>
    </source>
</evidence>
<reference evidence="5 6" key="1">
    <citation type="submission" date="2023-10" db="EMBL/GenBank/DDBJ databases">
        <title>Genomes of two closely related lineages of the louse Polyplax serrata with different host specificities.</title>
        <authorList>
            <person name="Martinu J."/>
            <person name="Tarabai H."/>
            <person name="Stefka J."/>
            <person name="Hypsa V."/>
        </authorList>
    </citation>
    <scope>NUCLEOTIDE SEQUENCE [LARGE SCALE GENOMIC DNA]</scope>
    <source>
        <strain evidence="5">HR10_N</strain>
    </source>
</reference>
<dbReference type="GO" id="GO:0005739">
    <property type="term" value="C:mitochondrion"/>
    <property type="evidence" value="ECO:0007669"/>
    <property type="project" value="GOC"/>
</dbReference>
<protein>
    <recommendedName>
        <fullName evidence="2">FAD-dependent oxidoreductase domain-containing protein 1</fullName>
    </recommendedName>
</protein>
<dbReference type="SUPFAM" id="SSF51905">
    <property type="entry name" value="FAD/NAD(P)-binding domain"/>
    <property type="match status" value="1"/>
</dbReference>
<evidence type="ECO:0000256" key="1">
    <source>
        <dbReference type="ARBA" id="ARBA00023002"/>
    </source>
</evidence>
<dbReference type="InterPro" id="IPR036188">
    <property type="entry name" value="FAD/NAD-bd_sf"/>
</dbReference>
<evidence type="ECO:0000259" key="4">
    <source>
        <dbReference type="Pfam" id="PF01266"/>
    </source>
</evidence>